<evidence type="ECO:0000313" key="2">
    <source>
        <dbReference type="EMBL" id="MDV3443901.1"/>
    </source>
</evidence>
<dbReference type="InterPro" id="IPR031165">
    <property type="entry name" value="GNAT_YJDJ"/>
</dbReference>
<sequence length="27" mass="3282">DQGYTVIPSCSYVERYIERRQRHAPKE</sequence>
<evidence type="ECO:0000259" key="1">
    <source>
        <dbReference type="PROSITE" id="PS51729"/>
    </source>
</evidence>
<accession>A0ABU3Y1S9</accession>
<evidence type="ECO:0000313" key="3">
    <source>
        <dbReference type="Proteomes" id="UP001273935"/>
    </source>
</evidence>
<dbReference type="EMBL" id="JAWJUL010000347">
    <property type="protein sequence ID" value="MDV3443901.1"/>
    <property type="molecule type" value="Genomic_DNA"/>
</dbReference>
<organism evidence="2 3">
    <name type="scientific">Metapseudomonas otitidis</name>
    <dbReference type="NCBI Taxonomy" id="319939"/>
    <lineage>
        <taxon>Bacteria</taxon>
        <taxon>Pseudomonadati</taxon>
        <taxon>Pseudomonadota</taxon>
        <taxon>Gammaproteobacteria</taxon>
        <taxon>Pseudomonadales</taxon>
        <taxon>Pseudomonadaceae</taxon>
        <taxon>Metapseudomonas</taxon>
    </lineage>
</organism>
<reference evidence="2 3" key="1">
    <citation type="submission" date="2023-10" db="EMBL/GenBank/DDBJ databases">
        <title>Pseudomonas otitidis isolated from a paediatric patient with cystic fibrosis in Chile.</title>
        <authorList>
            <person name="Amsteins-Romero L."/>
            <person name="Opazo-Capurro A."/>
            <person name="Matus-Kohler M."/>
            <person name="Gonzalez-Rocha G."/>
        </authorList>
    </citation>
    <scope>NUCLEOTIDE SEQUENCE [LARGE SCALE GENOMIC DNA]</scope>
    <source>
        <strain evidence="2 3">P-714</strain>
    </source>
</reference>
<keyword evidence="3" id="KW-1185">Reference proteome</keyword>
<name>A0ABU3Y1S9_9GAMM</name>
<proteinExistence type="predicted"/>
<comment type="caution">
    <text evidence="2">The sequence shown here is derived from an EMBL/GenBank/DDBJ whole genome shotgun (WGS) entry which is preliminary data.</text>
</comment>
<dbReference type="Proteomes" id="UP001273935">
    <property type="component" value="Unassembled WGS sequence"/>
</dbReference>
<feature type="non-terminal residue" evidence="2">
    <location>
        <position position="1"/>
    </location>
</feature>
<feature type="domain" description="N-acetyltransferase" evidence="1">
    <location>
        <begin position="1"/>
        <end position="27"/>
    </location>
</feature>
<gene>
    <name evidence="2" type="ORF">R0G64_31290</name>
</gene>
<dbReference type="PROSITE" id="PS51729">
    <property type="entry name" value="GNAT_YJDJ"/>
    <property type="match status" value="1"/>
</dbReference>
<protein>
    <submittedName>
        <fullName evidence="2">N-acetyltransferase</fullName>
    </submittedName>
</protein>